<proteinExistence type="predicted"/>
<evidence type="ECO:0000256" key="5">
    <source>
        <dbReference type="ARBA" id="ARBA00022679"/>
    </source>
</evidence>
<evidence type="ECO:0000256" key="3">
    <source>
        <dbReference type="ARBA" id="ARBA00022630"/>
    </source>
</evidence>
<keyword evidence="7" id="KW-0067">ATP-binding</keyword>
<name>A0AAQ3PA21_VIGMU</name>
<dbReference type="GO" id="GO:0009231">
    <property type="term" value="P:riboflavin biosynthetic process"/>
    <property type="evidence" value="ECO:0007669"/>
    <property type="project" value="InterPro"/>
</dbReference>
<evidence type="ECO:0000259" key="8">
    <source>
        <dbReference type="SMART" id="SM00904"/>
    </source>
</evidence>
<dbReference type="InterPro" id="IPR023468">
    <property type="entry name" value="Riboflavin_kinase"/>
</dbReference>
<keyword evidence="3" id="KW-0285">Flavoprotein</keyword>
<dbReference type="AlphaFoldDB" id="A0AAQ3PA21"/>
<evidence type="ECO:0000256" key="2">
    <source>
        <dbReference type="ARBA" id="ARBA00012105"/>
    </source>
</evidence>
<evidence type="ECO:0000256" key="6">
    <source>
        <dbReference type="ARBA" id="ARBA00022741"/>
    </source>
</evidence>
<keyword evidence="5" id="KW-0808">Transferase</keyword>
<dbReference type="SMART" id="SM00904">
    <property type="entry name" value="Flavokinase"/>
    <property type="match status" value="1"/>
</dbReference>
<dbReference type="InterPro" id="IPR015865">
    <property type="entry name" value="Riboflavin_kinase_bac/euk"/>
</dbReference>
<dbReference type="PANTHER" id="PTHR22749:SF6">
    <property type="entry name" value="RIBOFLAVIN KINASE"/>
    <property type="match status" value="1"/>
</dbReference>
<dbReference type="GO" id="GO:0005524">
    <property type="term" value="F:ATP binding"/>
    <property type="evidence" value="ECO:0007669"/>
    <property type="project" value="UniProtKB-KW"/>
</dbReference>
<evidence type="ECO:0000256" key="4">
    <source>
        <dbReference type="ARBA" id="ARBA00022643"/>
    </source>
</evidence>
<dbReference type="SUPFAM" id="SSF82114">
    <property type="entry name" value="Riboflavin kinase-like"/>
    <property type="match status" value="1"/>
</dbReference>
<dbReference type="EMBL" id="CP144700">
    <property type="protein sequence ID" value="WVZ23830.1"/>
    <property type="molecule type" value="Genomic_DNA"/>
</dbReference>
<reference evidence="9 10" key="1">
    <citation type="journal article" date="2023" name="Life. Sci Alliance">
        <title>Evolutionary insights into 3D genome organization and epigenetic landscape of Vigna mungo.</title>
        <authorList>
            <person name="Junaid A."/>
            <person name="Singh B."/>
            <person name="Bhatia S."/>
        </authorList>
    </citation>
    <scope>NUCLEOTIDE SEQUENCE [LARGE SCALE GENOMIC DNA]</scope>
    <source>
        <strain evidence="9">Urdbean</strain>
    </source>
</reference>
<dbReference type="PANTHER" id="PTHR22749">
    <property type="entry name" value="RIBOFLAVIN KINASE/FMN ADENYLYLTRANSFERASE"/>
    <property type="match status" value="1"/>
</dbReference>
<keyword evidence="6" id="KW-0547">Nucleotide-binding</keyword>
<keyword evidence="4" id="KW-0288">FMN</keyword>
<dbReference type="Proteomes" id="UP001374535">
    <property type="component" value="Chromosome 1"/>
</dbReference>
<accession>A0AAQ3PA21</accession>
<feature type="domain" description="Riboflavin kinase" evidence="8">
    <location>
        <begin position="59"/>
        <end position="176"/>
    </location>
</feature>
<evidence type="ECO:0000256" key="1">
    <source>
        <dbReference type="ARBA" id="ARBA00005201"/>
    </source>
</evidence>
<evidence type="ECO:0000313" key="10">
    <source>
        <dbReference type="Proteomes" id="UP001374535"/>
    </source>
</evidence>
<sequence>MALNQEIIYSHTVQIADIDHDDQVDMFNLWRYISTAEGKNAAHTRMQKRNYRTTTIAPHLGPPHTLKANKAEEEMTEKVENFYKMKGGVWGCECEGKGSNHLTHAAIIGHDGSVWAQSSSFPQEPWLLHDFNEDFYGEELRLVIVGYIRPEANFSFLESLVAKIQEDRGVAERALDLPLFSSFKNDSYLRSS</sequence>
<dbReference type="GO" id="GO:0008531">
    <property type="term" value="F:riboflavin kinase activity"/>
    <property type="evidence" value="ECO:0007669"/>
    <property type="project" value="UniProtKB-EC"/>
</dbReference>
<comment type="pathway">
    <text evidence="1">Cofactor biosynthesis; FMN biosynthesis; FMN from riboflavin (ATP route): step 1/1.</text>
</comment>
<evidence type="ECO:0000256" key="7">
    <source>
        <dbReference type="ARBA" id="ARBA00022840"/>
    </source>
</evidence>
<evidence type="ECO:0000313" key="9">
    <source>
        <dbReference type="EMBL" id="WVZ23830.1"/>
    </source>
</evidence>
<gene>
    <name evidence="9" type="ORF">V8G54_002374</name>
</gene>
<dbReference type="Gene3D" id="2.40.30.30">
    <property type="entry name" value="Riboflavin kinase-like"/>
    <property type="match status" value="1"/>
</dbReference>
<dbReference type="InterPro" id="IPR023465">
    <property type="entry name" value="Riboflavin_kinase_dom_sf"/>
</dbReference>
<protein>
    <recommendedName>
        <fullName evidence="2">riboflavin kinase</fullName>
        <ecNumber evidence="2">2.7.1.26</ecNumber>
    </recommendedName>
</protein>
<keyword evidence="10" id="KW-1185">Reference proteome</keyword>
<dbReference type="Pfam" id="PF01687">
    <property type="entry name" value="Flavokinase"/>
    <property type="match status" value="1"/>
</dbReference>
<dbReference type="GO" id="GO:0009398">
    <property type="term" value="P:FMN biosynthetic process"/>
    <property type="evidence" value="ECO:0007669"/>
    <property type="project" value="TreeGrafter"/>
</dbReference>
<organism evidence="9 10">
    <name type="scientific">Vigna mungo</name>
    <name type="common">Black gram</name>
    <name type="synonym">Phaseolus mungo</name>
    <dbReference type="NCBI Taxonomy" id="3915"/>
    <lineage>
        <taxon>Eukaryota</taxon>
        <taxon>Viridiplantae</taxon>
        <taxon>Streptophyta</taxon>
        <taxon>Embryophyta</taxon>
        <taxon>Tracheophyta</taxon>
        <taxon>Spermatophyta</taxon>
        <taxon>Magnoliopsida</taxon>
        <taxon>eudicotyledons</taxon>
        <taxon>Gunneridae</taxon>
        <taxon>Pentapetalae</taxon>
        <taxon>rosids</taxon>
        <taxon>fabids</taxon>
        <taxon>Fabales</taxon>
        <taxon>Fabaceae</taxon>
        <taxon>Papilionoideae</taxon>
        <taxon>50 kb inversion clade</taxon>
        <taxon>NPAAA clade</taxon>
        <taxon>indigoferoid/millettioid clade</taxon>
        <taxon>Phaseoleae</taxon>
        <taxon>Vigna</taxon>
    </lineage>
</organism>
<dbReference type="EC" id="2.7.1.26" evidence="2"/>